<keyword evidence="5" id="KW-1185">Reference proteome</keyword>
<evidence type="ECO:0000259" key="3">
    <source>
        <dbReference type="Pfam" id="PF19278"/>
    </source>
</evidence>
<dbReference type="InterPro" id="IPR008040">
    <property type="entry name" value="Hydant_A_N"/>
</dbReference>
<dbReference type="GO" id="GO:0006749">
    <property type="term" value="P:glutathione metabolic process"/>
    <property type="evidence" value="ECO:0007669"/>
    <property type="project" value="TreeGrafter"/>
</dbReference>
<reference evidence="4 5" key="1">
    <citation type="journal article" date="2014" name="Environ. Microbiol.">
        <title>The nitrate-ammonifying and nosZ-carrying bacterium Bacillus vireti is a potent source and sink for nitric and nitrous oxide under high nitrate conditions.</title>
        <authorList>
            <person name="Mania D."/>
            <person name="Heylen K."/>
            <person name="van Spanning R.J."/>
            <person name="Frostegard A."/>
        </authorList>
    </citation>
    <scope>NUCLEOTIDE SEQUENCE [LARGE SCALE GENOMIC DNA]</scope>
    <source>
        <strain evidence="4 5">LMG 21834</strain>
    </source>
</reference>
<dbReference type="InterPro" id="IPR045079">
    <property type="entry name" value="Oxoprolinase-like"/>
</dbReference>
<evidence type="ECO:0000313" key="4">
    <source>
        <dbReference type="EMBL" id="ETI69002.1"/>
    </source>
</evidence>
<name>A0AB94IPR2_9BACI</name>
<comment type="caution">
    <text evidence="4">The sequence shown here is derived from an EMBL/GenBank/DDBJ whole genome shotgun (WGS) entry which is preliminary data.</text>
</comment>
<dbReference type="RefSeq" id="WP_024028116.1">
    <property type="nucleotide sequence ID" value="NZ_ALAN01000059.1"/>
</dbReference>
<accession>A0AB94IPR2</accession>
<dbReference type="Pfam" id="PF05378">
    <property type="entry name" value="Hydant_A_N"/>
    <property type="match status" value="1"/>
</dbReference>
<dbReference type="AlphaFoldDB" id="A0AB94IPR2"/>
<dbReference type="Pfam" id="PF01968">
    <property type="entry name" value="Hydantoinase_A"/>
    <property type="match status" value="1"/>
</dbReference>
<protein>
    <submittedName>
        <fullName evidence="4">5-oxoprolinase</fullName>
    </submittedName>
</protein>
<dbReference type="InterPro" id="IPR049517">
    <property type="entry name" value="ACX-like_C"/>
</dbReference>
<organism evidence="4 5">
    <name type="scientific">Neobacillus vireti LMG 21834</name>
    <dbReference type="NCBI Taxonomy" id="1131730"/>
    <lineage>
        <taxon>Bacteria</taxon>
        <taxon>Bacillati</taxon>
        <taxon>Bacillota</taxon>
        <taxon>Bacilli</taxon>
        <taxon>Bacillales</taxon>
        <taxon>Bacillaceae</taxon>
        <taxon>Neobacillus</taxon>
    </lineage>
</organism>
<feature type="domain" description="Hydantoinase A/oxoprolinase" evidence="1">
    <location>
        <begin position="202"/>
        <end position="486"/>
    </location>
</feature>
<feature type="domain" description="Hydantoinase/oxoprolinase N-terminal" evidence="2">
    <location>
        <begin position="5"/>
        <end position="181"/>
    </location>
</feature>
<feature type="domain" description="Acetophenone carboxylase-like C-terminal" evidence="3">
    <location>
        <begin position="501"/>
        <end position="659"/>
    </location>
</feature>
<evidence type="ECO:0000259" key="1">
    <source>
        <dbReference type="Pfam" id="PF01968"/>
    </source>
</evidence>
<sequence length="678" mass="73553">MSGMIGVDVGGTFTDVISIKEGKISAVKVPTNPESMELPVIEGAELVGANNMDVFNHASTAGLNAVLTRNLPKIAFLTTEGHRDMLDMGRAWRPLEGQTSADWRRSFGDASAPLVPRYLRRGIKERIMSNGEVLIPFDEEQAYKQLQILKKCNVQGVSICLINAYVNADHEIKLQQMVKEVLGDIPCSISSSTSPLAKEYPRASTTVIDVFMKIIYEDYSENLINGLRKIGFGGEINFADCAANLSPADFALERPHKIVFSGPSSGTVSSAHFGSKIGEKNILCCDIGGTSCDISIVKDGKPTVTTVFELEHDLLVNTLTNEVSSIGAGGGSIVKIDPGTGELRVGPESAGGKPGPACYGKGGKNPTVTDTCLLIGILNSDAPLGGRIRLDKQLAVEAFQSLPTNLDLNQRVRYAYEMGLNEISEGIVDISVKHGIDPRDYSLIAYGSAGPMLLPAVLEKVGAKSVLIPPYPGLFSALGLLSSDLVFADSQSAYLSIDDNAADRIMEIFNEMESRLLSKVSIDRNDVKIVRTFDGHLAGQTWETPFIPLPEGNITSEHIEEIIGNFHDTYEKHWGNRFDGMPVVGVTFRLQIVVPTDKVSYPEIPKRIGKKLIPIDIVELQYISDSPIHANVFQRDDLYNGDIIVGPAIIREALSTTFIERSQSAKVGQFGEITITRV</sequence>
<dbReference type="SUPFAM" id="SSF53067">
    <property type="entry name" value="Actin-like ATPase domain"/>
    <property type="match status" value="1"/>
</dbReference>
<dbReference type="Proteomes" id="UP000018877">
    <property type="component" value="Unassembled WGS sequence"/>
</dbReference>
<dbReference type="Pfam" id="PF19278">
    <property type="entry name" value="Hydant_A_C"/>
    <property type="match status" value="1"/>
</dbReference>
<dbReference type="GO" id="GO:0005829">
    <property type="term" value="C:cytosol"/>
    <property type="evidence" value="ECO:0007669"/>
    <property type="project" value="TreeGrafter"/>
</dbReference>
<dbReference type="EMBL" id="ALAN01000059">
    <property type="protein sequence ID" value="ETI69002.1"/>
    <property type="molecule type" value="Genomic_DNA"/>
</dbReference>
<evidence type="ECO:0000259" key="2">
    <source>
        <dbReference type="Pfam" id="PF05378"/>
    </source>
</evidence>
<dbReference type="InterPro" id="IPR043129">
    <property type="entry name" value="ATPase_NBD"/>
</dbReference>
<proteinExistence type="predicted"/>
<gene>
    <name evidence="4" type="ORF">BAVI_09581</name>
</gene>
<evidence type="ECO:0000313" key="5">
    <source>
        <dbReference type="Proteomes" id="UP000018877"/>
    </source>
</evidence>
<dbReference type="InterPro" id="IPR002821">
    <property type="entry name" value="Hydantoinase_A"/>
</dbReference>
<dbReference type="PANTHER" id="PTHR11365">
    <property type="entry name" value="5-OXOPROLINASE RELATED"/>
    <property type="match status" value="1"/>
</dbReference>
<dbReference type="PANTHER" id="PTHR11365:SF23">
    <property type="entry name" value="HYPOTHETICAL 5-OXOPROLINASE (EUROFUNG)-RELATED"/>
    <property type="match status" value="1"/>
</dbReference>
<dbReference type="GO" id="GO:0017168">
    <property type="term" value="F:5-oxoprolinase (ATP-hydrolyzing) activity"/>
    <property type="evidence" value="ECO:0007669"/>
    <property type="project" value="TreeGrafter"/>
</dbReference>